<feature type="domain" description="UvrD-like helicase ATP-binding" evidence="6">
    <location>
        <begin position="179"/>
        <end position="520"/>
    </location>
</feature>
<accession>A0ABY5JWA0</accession>
<keyword evidence="8" id="KW-1185">Reference proteome</keyword>
<evidence type="ECO:0000313" key="7">
    <source>
        <dbReference type="EMBL" id="UUI04424.1"/>
    </source>
</evidence>
<dbReference type="PANTHER" id="PTHR11070">
    <property type="entry name" value="UVRD / RECB / PCRA DNA HELICASE FAMILY MEMBER"/>
    <property type="match status" value="1"/>
</dbReference>
<proteinExistence type="predicted"/>
<dbReference type="GO" id="GO:0005524">
    <property type="term" value="F:ATP binding"/>
    <property type="evidence" value="ECO:0007669"/>
    <property type="project" value="UniProtKB-KW"/>
</dbReference>
<sequence>MGFEEEKKVLHETLAIIDKQYERLAGIPEYIGDDFTENVLEGSRERVRESLAIAKQEPYFARLDFKEEENKEMKATYIGKAGVFDEHTGDVLITDWRAPISSLFYGFSGSEDDVYYQSPDGIVEGEIYLKRNIVTYDQELQRVVDRYIRGEQEASGGDEFLLYKLEGQKDNRLRDIVATIQGEQNEIIRYPLNKAVIIQGVAGSGKTTVALHRLAYLLYEYREQLTAHRMIIFAPNTIFLDYISQVLPELGVGDIVQTTFPNWVMTSIIDDPKCKLESLSERRKAFFESDTVEQNNWKGSLGFQQQVREQLSHLEKDWLPEEDFTPWENKQGVPLEKIKNWIETDFKDNPVTKKYDRLKAKLTRWIEIEAKMYEEKKEQEQARKDGKKELRSYLRKWKKRKPYELYAQILKRMKRTDLLPPKDKITLDDLAPLLDIHDYWYGIDKDERFDHVVIDEAQDFSPYQVAVLHARTKMASFTILGDLAQGIHSNEGIDEWENFIDLFGTSRSKFFQMTKSYRSTYEIIAFSNTILQHLANRPAFAEPVFRSGEDVQIQQIGREEKLEKIRSWVHEMKDKEMNTIAIILRSEADCHEICPKLKEEIPELNRITTEDKSYEGGISLLPVYVSKGLEFDAVLMVDVDEKHYPVAEQTTKLLYVGCTRALHHLSVIYSGNVSKLISNG</sequence>
<organism evidence="7 8">
    <name type="scientific">Oceanobacillus jeddahense</name>
    <dbReference type="NCBI Taxonomy" id="1462527"/>
    <lineage>
        <taxon>Bacteria</taxon>
        <taxon>Bacillati</taxon>
        <taxon>Bacillota</taxon>
        <taxon>Bacilli</taxon>
        <taxon>Bacillales</taxon>
        <taxon>Bacillaceae</taxon>
        <taxon>Oceanobacillus</taxon>
    </lineage>
</organism>
<keyword evidence="2 5" id="KW-0378">Hydrolase</keyword>
<reference evidence="7" key="1">
    <citation type="submission" date="2022-07" db="EMBL/GenBank/DDBJ databases">
        <title>FELIX.</title>
        <authorList>
            <person name="Wan K.H."/>
            <person name="Park S."/>
            <person name="Lawrence Q."/>
            <person name="Eichenberger J.P."/>
            <person name="Booth B.W."/>
            <person name="Piaggio A.J."/>
            <person name="Chandler J.C."/>
            <person name="Franklin A.B."/>
            <person name="Celniker S.E."/>
        </authorList>
    </citation>
    <scope>NUCLEOTIDE SEQUENCE</scope>
    <source>
        <strain evidence="7">QA-1986 374</strain>
    </source>
</reference>
<dbReference type="EMBL" id="CP101914">
    <property type="protein sequence ID" value="UUI04424.1"/>
    <property type="molecule type" value="Genomic_DNA"/>
</dbReference>
<dbReference type="PANTHER" id="PTHR11070:SF17">
    <property type="entry name" value="DNA HELICASE IV"/>
    <property type="match status" value="1"/>
</dbReference>
<keyword evidence="3 5" id="KW-0347">Helicase</keyword>
<evidence type="ECO:0000313" key="8">
    <source>
        <dbReference type="Proteomes" id="UP001059773"/>
    </source>
</evidence>
<evidence type="ECO:0000256" key="3">
    <source>
        <dbReference type="ARBA" id="ARBA00022806"/>
    </source>
</evidence>
<evidence type="ECO:0000259" key="6">
    <source>
        <dbReference type="PROSITE" id="PS51198"/>
    </source>
</evidence>
<keyword evidence="1 5" id="KW-0547">Nucleotide-binding</keyword>
<protein>
    <submittedName>
        <fullName evidence="7">ATP-binding domain-containing protein</fullName>
    </submittedName>
</protein>
<dbReference type="InterPro" id="IPR014016">
    <property type="entry name" value="UvrD-like_ATP-bd"/>
</dbReference>
<dbReference type="Pfam" id="PF00580">
    <property type="entry name" value="UvrD-helicase"/>
    <property type="match status" value="1"/>
</dbReference>
<dbReference type="Proteomes" id="UP001059773">
    <property type="component" value="Chromosome"/>
</dbReference>
<feature type="binding site" evidence="5">
    <location>
        <begin position="200"/>
        <end position="207"/>
    </location>
    <ligand>
        <name>ATP</name>
        <dbReference type="ChEBI" id="CHEBI:30616"/>
    </ligand>
</feature>
<dbReference type="InterPro" id="IPR027785">
    <property type="entry name" value="UvrD-like_helicase_C"/>
</dbReference>
<evidence type="ECO:0000256" key="1">
    <source>
        <dbReference type="ARBA" id="ARBA00022741"/>
    </source>
</evidence>
<dbReference type="InterPro" id="IPR000212">
    <property type="entry name" value="DNA_helicase_UvrD/REP"/>
</dbReference>
<evidence type="ECO:0000256" key="4">
    <source>
        <dbReference type="ARBA" id="ARBA00022840"/>
    </source>
</evidence>
<dbReference type="RefSeq" id="WP_256709333.1">
    <property type="nucleotide sequence ID" value="NZ_CP101914.1"/>
</dbReference>
<evidence type="ECO:0000256" key="5">
    <source>
        <dbReference type="PROSITE-ProRule" id="PRU00560"/>
    </source>
</evidence>
<gene>
    <name evidence="7" type="ORF">NP439_07150</name>
</gene>
<name>A0ABY5JWA0_9BACI</name>
<dbReference type="Gene3D" id="3.40.50.300">
    <property type="entry name" value="P-loop containing nucleotide triphosphate hydrolases"/>
    <property type="match status" value="3"/>
</dbReference>
<dbReference type="InterPro" id="IPR027417">
    <property type="entry name" value="P-loop_NTPase"/>
</dbReference>
<dbReference type="Pfam" id="PF13538">
    <property type="entry name" value="UvrD_C_2"/>
    <property type="match status" value="1"/>
</dbReference>
<dbReference type="SUPFAM" id="SSF52540">
    <property type="entry name" value="P-loop containing nucleoside triphosphate hydrolases"/>
    <property type="match status" value="1"/>
</dbReference>
<keyword evidence="4 5" id="KW-0067">ATP-binding</keyword>
<dbReference type="PROSITE" id="PS51198">
    <property type="entry name" value="UVRD_HELICASE_ATP_BIND"/>
    <property type="match status" value="1"/>
</dbReference>
<evidence type="ECO:0000256" key="2">
    <source>
        <dbReference type="ARBA" id="ARBA00022801"/>
    </source>
</evidence>